<dbReference type="EMBL" id="AP006627">
    <property type="protein sequence ID" value="BAD62579.1"/>
    <property type="molecule type" value="Genomic_DNA"/>
</dbReference>
<name>Q5WLZ6_SHOC1</name>
<keyword evidence="4" id="KW-0238">DNA-binding</keyword>
<sequence>MFCPYPFCPQERSYLYKKHKKGDASMTSNRTADFQKAWDKYAQSTKNHCLALTKNRWEAEDLYHDTWLKAWSHWHKASLTRLTNAYFTTIAKHTFIDHYRKTKRQPSQKHLAEGSAAMFNAGSDIDYLLKPLVSSLTVKQLGMFLLADVYKWPLKDIAQACQQSLGSVKATLFRARQNVSKHVRGHLEKDWQLADEQALHVQLLVKALTEENPALVVQLVNETVPASVLYSKQMKMQTPAPQALAA</sequence>
<dbReference type="InterPro" id="IPR013324">
    <property type="entry name" value="RNA_pol_sigma_r3/r4-like"/>
</dbReference>
<keyword evidence="5" id="KW-0804">Transcription</keyword>
<dbReference type="GO" id="GO:0000428">
    <property type="term" value="C:DNA-directed RNA polymerase complex"/>
    <property type="evidence" value="ECO:0007669"/>
    <property type="project" value="UniProtKB-KW"/>
</dbReference>
<organism evidence="8 9">
    <name type="scientific">Shouchella clausii (strain KSM-K16)</name>
    <name type="common">Alkalihalobacillus clausii</name>
    <dbReference type="NCBI Taxonomy" id="66692"/>
    <lineage>
        <taxon>Bacteria</taxon>
        <taxon>Bacillati</taxon>
        <taxon>Bacillota</taxon>
        <taxon>Bacilli</taxon>
        <taxon>Bacillales</taxon>
        <taxon>Bacillaceae</taxon>
        <taxon>Shouchella</taxon>
    </lineage>
</organism>
<dbReference type="GO" id="GO:0006352">
    <property type="term" value="P:DNA-templated transcription initiation"/>
    <property type="evidence" value="ECO:0007669"/>
    <property type="project" value="InterPro"/>
</dbReference>
<dbReference type="InterPro" id="IPR039425">
    <property type="entry name" value="RNA_pol_sigma-70-like"/>
</dbReference>
<evidence type="ECO:0000259" key="6">
    <source>
        <dbReference type="Pfam" id="PF04542"/>
    </source>
</evidence>
<reference evidence="8 9" key="3">
    <citation type="journal article" date="1997" name="Protein Eng.">
        <title>High-resolution crystal structure of M-protease: phylogeny aided analysis of the high-alkaline adaptation mechanism.</title>
        <authorList>
            <person name="Shirai T."/>
            <person name="Suzuki A."/>
            <person name="Yamane T."/>
            <person name="Ashida T."/>
            <person name="Kobayashi T."/>
            <person name="Ito S."/>
        </authorList>
    </citation>
    <scope>NUCLEOTIDE SEQUENCE [LARGE SCALE GENOMIC DNA]</scope>
    <source>
        <strain evidence="8 9">KSM-K16</strain>
    </source>
</reference>
<feature type="domain" description="RNA polymerase sigma-70 region 2" evidence="6">
    <location>
        <begin position="40"/>
        <end position="104"/>
    </location>
</feature>
<dbReference type="Pfam" id="PF04542">
    <property type="entry name" value="Sigma70_r2"/>
    <property type="match status" value="1"/>
</dbReference>
<keyword evidence="9" id="KW-1185">Reference proteome</keyword>
<dbReference type="InterPro" id="IPR007627">
    <property type="entry name" value="RNA_pol_sigma70_r2"/>
</dbReference>
<feature type="domain" description="RNA polymerase sigma factor 70 region 4 type 2" evidence="7">
    <location>
        <begin position="133"/>
        <end position="177"/>
    </location>
</feature>
<dbReference type="Gene3D" id="1.10.10.10">
    <property type="entry name" value="Winged helix-like DNA-binding domain superfamily/Winged helix DNA-binding domain"/>
    <property type="match status" value="1"/>
</dbReference>
<dbReference type="PANTHER" id="PTHR43133">
    <property type="entry name" value="RNA POLYMERASE ECF-TYPE SIGMA FACTO"/>
    <property type="match status" value="1"/>
</dbReference>
<dbReference type="HOGENOM" id="CLU_1127331_0_0_9"/>
<dbReference type="Pfam" id="PF08281">
    <property type="entry name" value="Sigma70_r4_2"/>
    <property type="match status" value="1"/>
</dbReference>
<dbReference type="eggNOG" id="COG1595">
    <property type="taxonomic scope" value="Bacteria"/>
</dbReference>
<evidence type="ECO:0000256" key="2">
    <source>
        <dbReference type="ARBA" id="ARBA00023015"/>
    </source>
</evidence>
<keyword evidence="3" id="KW-0731">Sigma factor</keyword>
<evidence type="ECO:0000256" key="4">
    <source>
        <dbReference type="ARBA" id="ARBA00023125"/>
    </source>
</evidence>
<reference evidence="8 9" key="2">
    <citation type="journal article" date="1995" name="Appl. Microbiol. Biotechnol.">
        <title>Purification and properties of an alkaline protease from alkalophilic Bacillus sp. KSM-K16.</title>
        <authorList>
            <person name="Kobayashi T."/>
            <person name="Hakamada Y."/>
            <person name="Adachi S."/>
            <person name="Hitomi J."/>
            <person name="Yoshimatsu T."/>
            <person name="Koike K."/>
            <person name="Kawai S."/>
            <person name="Ito S."/>
        </authorList>
    </citation>
    <scope>NUCLEOTIDE SEQUENCE [LARGE SCALE GENOMIC DNA]</scope>
    <source>
        <strain evidence="8 9">KSM-K16</strain>
    </source>
</reference>
<dbReference type="NCBIfam" id="TIGR02937">
    <property type="entry name" value="sigma70-ECF"/>
    <property type="match status" value="1"/>
</dbReference>
<dbReference type="PANTHER" id="PTHR43133:SF8">
    <property type="entry name" value="RNA POLYMERASE SIGMA FACTOR HI_1459-RELATED"/>
    <property type="match status" value="1"/>
</dbReference>
<comment type="similarity">
    <text evidence="1">Belongs to the sigma-70 factor family. ECF subfamily.</text>
</comment>
<dbReference type="GO" id="GO:0003677">
    <property type="term" value="F:DNA binding"/>
    <property type="evidence" value="ECO:0007669"/>
    <property type="project" value="UniProtKB-KW"/>
</dbReference>
<evidence type="ECO:0000256" key="5">
    <source>
        <dbReference type="ARBA" id="ARBA00023163"/>
    </source>
</evidence>
<dbReference type="InterPro" id="IPR013249">
    <property type="entry name" value="RNA_pol_sigma70_r4_t2"/>
</dbReference>
<dbReference type="AlphaFoldDB" id="Q5WLZ6"/>
<dbReference type="SUPFAM" id="SSF88659">
    <property type="entry name" value="Sigma3 and sigma4 domains of RNA polymerase sigma factors"/>
    <property type="match status" value="1"/>
</dbReference>
<reference evidence="9" key="4">
    <citation type="submission" date="2003-10" db="EMBL/GenBank/DDBJ databases">
        <title>The complete genome sequence of the alkaliphilic Bacillus clausii KSM-K16.</title>
        <authorList>
            <person name="Takaki Y."/>
            <person name="Kageyama Y."/>
            <person name="Shimamura S."/>
            <person name="Suzuki H."/>
            <person name="Nishi S."/>
            <person name="Hatada Y."/>
            <person name="Kawai S."/>
            <person name="Ito S."/>
            <person name="Horikoshi K."/>
        </authorList>
    </citation>
    <scope>NUCLEOTIDE SEQUENCE [LARGE SCALE GENOMIC DNA]</scope>
    <source>
        <strain evidence="9">KSM-K16</strain>
    </source>
</reference>
<evidence type="ECO:0000256" key="1">
    <source>
        <dbReference type="ARBA" id="ARBA00010641"/>
    </source>
</evidence>
<dbReference type="InterPro" id="IPR013325">
    <property type="entry name" value="RNA_pol_sigma_r2"/>
</dbReference>
<dbReference type="Gene3D" id="1.10.1740.10">
    <property type="match status" value="1"/>
</dbReference>
<evidence type="ECO:0000256" key="3">
    <source>
        <dbReference type="ARBA" id="ARBA00023082"/>
    </source>
</evidence>
<reference evidence="8 9" key="1">
    <citation type="journal article" date="1994" name="J. Ferment. Bioeng.">
        <title>Molecular cloning and nucleotide sequence of the gene for an alkaline protease from the alkalophilic Bacillus sp. KSM-K16.</title>
        <authorList>
            <person name="Hakamada Y."/>
            <person name="Kobayashi T."/>
            <person name="Hitomi J."/>
            <person name="Kawai S."/>
            <person name="Ito S."/>
        </authorList>
    </citation>
    <scope>NUCLEOTIDE SEQUENCE [LARGE SCALE GENOMIC DNA]</scope>
    <source>
        <strain evidence="8 9">KSM-K16</strain>
    </source>
</reference>
<evidence type="ECO:0000313" key="9">
    <source>
        <dbReference type="Proteomes" id="UP000001168"/>
    </source>
</evidence>
<keyword evidence="8" id="KW-0240">DNA-directed RNA polymerase</keyword>
<accession>Q5WLZ6</accession>
<evidence type="ECO:0000313" key="8">
    <source>
        <dbReference type="EMBL" id="BAD62579.1"/>
    </source>
</evidence>
<dbReference type="STRING" id="66692.ABC0036"/>
<keyword evidence="2" id="KW-0805">Transcription regulation</keyword>
<dbReference type="InterPro" id="IPR014284">
    <property type="entry name" value="RNA_pol_sigma-70_dom"/>
</dbReference>
<gene>
    <name evidence="8" type="ordered locus">ABC0036</name>
</gene>
<dbReference type="GO" id="GO:0016987">
    <property type="term" value="F:sigma factor activity"/>
    <property type="evidence" value="ECO:0007669"/>
    <property type="project" value="UniProtKB-KW"/>
</dbReference>
<proteinExistence type="inferred from homology"/>
<evidence type="ECO:0000259" key="7">
    <source>
        <dbReference type="Pfam" id="PF08281"/>
    </source>
</evidence>
<dbReference type="SUPFAM" id="SSF88946">
    <property type="entry name" value="Sigma2 domain of RNA polymerase sigma factors"/>
    <property type="match status" value="1"/>
</dbReference>
<dbReference type="InterPro" id="IPR036388">
    <property type="entry name" value="WH-like_DNA-bd_sf"/>
</dbReference>
<dbReference type="KEGG" id="bcl:ABC0036"/>
<protein>
    <submittedName>
        <fullName evidence="8">DNA-directed RNA polymerase ECF-type sigma factor</fullName>
    </submittedName>
</protein>
<reference evidence="8 9" key="5">
    <citation type="journal article" date="2007" name="Extremophiles">
        <title>Intragenomic diversity of the V1 regions of 16S rRNA genes in high-alkaline protease-producing Bacillus clausii spp.</title>
        <authorList>
            <person name="Kageyama Y."/>
            <person name="Takaki Y."/>
            <person name="Shimamura S."/>
            <person name="Nishi S."/>
            <person name="Nogi Y."/>
            <person name="Uchimura K."/>
            <person name="Kobayashi T."/>
            <person name="Hitomi J."/>
            <person name="Ozaki K."/>
            <person name="Kawai S."/>
            <person name="Ito S."/>
            <person name="Horikoshi K."/>
        </authorList>
    </citation>
    <scope>NUCLEOTIDE SEQUENCE [LARGE SCALE GENOMIC DNA]</scope>
    <source>
        <strain evidence="8 9">KSM-K16</strain>
    </source>
</reference>
<dbReference type="Proteomes" id="UP000001168">
    <property type="component" value="Chromosome"/>
</dbReference>